<dbReference type="InterPro" id="IPR027902">
    <property type="entry name" value="DUF4487"/>
</dbReference>
<proteinExistence type="predicted"/>
<sequence>MSQERAVPASAVPLEELSSWPEELCRRELPSVLPRLLSMYQHSDSWLEHIQILKIIVEMFLPHMNHLTLEQTFFSQVLPKTVRLYDDMMYELTSQARGLSSQNLEIQTTIRNILQTMVQLLGALTGCVQHVCATQESIILENIHSLPSSVLHVIKSTFVHCKNSESVYSGRLHLVSDLLQALFKEAYSLQKQLMELLDMVCIDPLIDENDDILNMVVVIHSLLDICSVISSMDHAFHANTWKFIIKQSLKHQSVIKSQLKHKDIITSLCEDILFSFRSCLQLAEQMTQSDAQDNTDCKLFQKTLKLCRFFANSLLHYTKEFLPFLSDSCCTLHQLYLQVHSKFPPSLYAAGISKAQQEEIAGAFLVTLDPLVSQLLKFQPFVEVVLDSELELPCELQFPQCLLLVVIMDELPSQPEDVQTLWCTETQVSEATTRVSLLKAIFSSFEQCSGELSLPVHLQEVKSKGQTEVAVTLYQHVCVHLCTFIASLHPSLFPELDTALLNAVLSANMITSLLAMDAWCFLARYGTAELCAHHVAIVAHLIKSCPGECHQLTSLSVLLRRLFFFMTPPQQVEFIQKFSPKEAENLLLWQYISFQALPAELRKQTALEVSRSGTAQCRKWLSSSRTLGELESLVTGQPYVQQTLCLLLPLLGFFIQTLDPQLISQVITLQTSLLKSEPPDHVRLAVLDFLSSLGKLFIPQAIQDKILPHLSSVFALLLADRNWLLEQHSLEAFTQFAEGTNHEEIVPQCLSSEETKKKVVSFLEKTGFVEETAAARVERVKQEKGTFWEPFAKVTVEEAKKSALQPSAKRARHELPLEEEYRSALQAATAALEAIELLLQKSPPPDWLLTKMETLQERIDKLKHHVF</sequence>
<evidence type="ECO:0000313" key="1">
    <source>
        <dbReference type="Proteomes" id="UP000245320"/>
    </source>
</evidence>
<dbReference type="PANTHER" id="PTHR16071">
    <property type="entry name" value="CHROMOSOME 1 OPEN READING FRAME 112"/>
    <property type="match status" value="1"/>
</dbReference>
<dbReference type="Gene3D" id="1.25.10.10">
    <property type="entry name" value="Leucine-rich Repeat Variant"/>
    <property type="match status" value="1"/>
</dbReference>
<dbReference type="Pfam" id="PF14868">
    <property type="entry name" value="DUF4487"/>
    <property type="match status" value="2"/>
</dbReference>
<dbReference type="Proteomes" id="UP000245320">
    <property type="component" value="Chromosome 1"/>
</dbReference>
<reference evidence="2" key="1">
    <citation type="submission" date="2025-08" db="UniProtKB">
        <authorList>
            <consortium name="RefSeq"/>
        </authorList>
    </citation>
    <scope>IDENTIFICATION</scope>
    <source>
        <tissue evidence="2">Spleen</tissue>
    </source>
</reference>
<dbReference type="InterPro" id="IPR011989">
    <property type="entry name" value="ARM-like"/>
</dbReference>
<dbReference type="AlphaFoldDB" id="A0A6J3RBE8"/>
<dbReference type="SUPFAM" id="SSF48371">
    <property type="entry name" value="ARM repeat"/>
    <property type="match status" value="1"/>
</dbReference>
<dbReference type="InterPro" id="IPR016024">
    <property type="entry name" value="ARM-type_fold"/>
</dbReference>
<evidence type="ECO:0000313" key="2">
    <source>
        <dbReference type="RefSeq" id="XP_033711158.1"/>
    </source>
</evidence>
<name>A0A6J3RBE8_TURTR</name>
<organism evidence="1 2">
    <name type="scientific">Tursiops truncatus</name>
    <name type="common">Atlantic bottle-nosed dolphin</name>
    <name type="synonym">Delphinus truncatus</name>
    <dbReference type="NCBI Taxonomy" id="9739"/>
    <lineage>
        <taxon>Eukaryota</taxon>
        <taxon>Metazoa</taxon>
        <taxon>Chordata</taxon>
        <taxon>Craniata</taxon>
        <taxon>Vertebrata</taxon>
        <taxon>Euteleostomi</taxon>
        <taxon>Mammalia</taxon>
        <taxon>Eutheria</taxon>
        <taxon>Laurasiatheria</taxon>
        <taxon>Artiodactyla</taxon>
        <taxon>Whippomorpha</taxon>
        <taxon>Cetacea</taxon>
        <taxon>Odontoceti</taxon>
        <taxon>Delphinidae</taxon>
        <taxon>Tursiops</taxon>
    </lineage>
</organism>
<dbReference type="PANTHER" id="PTHR16071:SF2">
    <property type="entry name" value="FIGNL1-INTERACTING REGULATOR OF RECOMBINATION AND MITOSIS"/>
    <property type="match status" value="1"/>
</dbReference>
<dbReference type="CTD" id="55732"/>
<gene>
    <name evidence="2" type="primary">C1H1orf112</name>
</gene>
<protein>
    <submittedName>
        <fullName evidence="2">Uncharacterized protein C1orf112 homolog isoform X3</fullName>
    </submittedName>
</protein>
<keyword evidence="1" id="KW-1185">Reference proteome</keyword>
<accession>A0A6J3RBE8</accession>
<dbReference type="RefSeq" id="XP_033711158.1">
    <property type="nucleotide sequence ID" value="XM_033855267.1"/>
</dbReference>